<evidence type="ECO:0000256" key="5">
    <source>
        <dbReference type="PROSITE-ProRule" id="PRU00169"/>
    </source>
</evidence>
<sequence length="227" mass="24402">MRIALADDSALLREGLAQLLTAEGHTVTHAVGTADELITVVAANPPDLALVDVRMPPSFVDEGVHAALRIRRDWPDVAVVVLSQYVERRHASELLDGRGGVGYLLKDRVSDIGGFLDALERVRDGGTAFDPEVVRQLIAARSEPDGRLAGLTTRERSVLELVAQGRSNASIAAQLYVSQSGIEKHISTIFGKLDIPPGTTYNRRVLAVLAYLRSETPRARGAQPPAG</sequence>
<keyword evidence="9" id="KW-1185">Reference proteome</keyword>
<evidence type="ECO:0000313" key="8">
    <source>
        <dbReference type="EMBL" id="MFC4554169.1"/>
    </source>
</evidence>
<evidence type="ECO:0000259" key="7">
    <source>
        <dbReference type="PROSITE" id="PS50110"/>
    </source>
</evidence>
<evidence type="ECO:0000256" key="2">
    <source>
        <dbReference type="ARBA" id="ARBA00023015"/>
    </source>
</evidence>
<gene>
    <name evidence="8" type="ORF">ACFO3F_02820</name>
</gene>
<keyword evidence="4" id="KW-0804">Transcription</keyword>
<evidence type="ECO:0000313" key="9">
    <source>
        <dbReference type="Proteomes" id="UP001595955"/>
    </source>
</evidence>
<protein>
    <submittedName>
        <fullName evidence="8">Response regulator</fullName>
    </submittedName>
</protein>
<dbReference type="PROSITE" id="PS50110">
    <property type="entry name" value="RESPONSE_REGULATORY"/>
    <property type="match status" value="1"/>
</dbReference>
<dbReference type="Pfam" id="PF00072">
    <property type="entry name" value="Response_reg"/>
    <property type="match status" value="1"/>
</dbReference>
<evidence type="ECO:0000256" key="1">
    <source>
        <dbReference type="ARBA" id="ARBA00022553"/>
    </source>
</evidence>
<dbReference type="Gene3D" id="3.40.50.2300">
    <property type="match status" value="1"/>
</dbReference>
<comment type="caution">
    <text evidence="8">The sequence shown here is derived from an EMBL/GenBank/DDBJ whole genome shotgun (WGS) entry which is preliminary data.</text>
</comment>
<feature type="domain" description="HTH luxR-type" evidence="6">
    <location>
        <begin position="144"/>
        <end position="214"/>
    </location>
</feature>
<dbReference type="PANTHER" id="PTHR43214:SF24">
    <property type="entry name" value="TRANSCRIPTIONAL REGULATORY PROTEIN NARL-RELATED"/>
    <property type="match status" value="1"/>
</dbReference>
<evidence type="ECO:0000256" key="4">
    <source>
        <dbReference type="ARBA" id="ARBA00023163"/>
    </source>
</evidence>
<evidence type="ECO:0000256" key="3">
    <source>
        <dbReference type="ARBA" id="ARBA00023125"/>
    </source>
</evidence>
<evidence type="ECO:0000259" key="6">
    <source>
        <dbReference type="PROSITE" id="PS50043"/>
    </source>
</evidence>
<dbReference type="SUPFAM" id="SSF52172">
    <property type="entry name" value="CheY-like"/>
    <property type="match status" value="1"/>
</dbReference>
<proteinExistence type="predicted"/>
<dbReference type="PRINTS" id="PR00038">
    <property type="entry name" value="HTHLUXR"/>
</dbReference>
<keyword evidence="2" id="KW-0805">Transcription regulation</keyword>
<dbReference type="SMART" id="SM00448">
    <property type="entry name" value="REC"/>
    <property type="match status" value="1"/>
</dbReference>
<dbReference type="InterPro" id="IPR001789">
    <property type="entry name" value="Sig_transdc_resp-reg_receiver"/>
</dbReference>
<dbReference type="RefSeq" id="WP_122824713.1">
    <property type="nucleotide sequence ID" value="NZ_CP033325.1"/>
</dbReference>
<feature type="modified residue" description="4-aspartylphosphate" evidence="5">
    <location>
        <position position="52"/>
    </location>
</feature>
<dbReference type="Proteomes" id="UP001595955">
    <property type="component" value="Unassembled WGS sequence"/>
</dbReference>
<dbReference type="PROSITE" id="PS50043">
    <property type="entry name" value="HTH_LUXR_2"/>
    <property type="match status" value="1"/>
</dbReference>
<dbReference type="InterPro" id="IPR058245">
    <property type="entry name" value="NreC/VraR/RcsB-like_REC"/>
</dbReference>
<dbReference type="PANTHER" id="PTHR43214">
    <property type="entry name" value="TWO-COMPONENT RESPONSE REGULATOR"/>
    <property type="match status" value="1"/>
</dbReference>
<dbReference type="SMART" id="SM00421">
    <property type="entry name" value="HTH_LUXR"/>
    <property type="match status" value="1"/>
</dbReference>
<dbReference type="Pfam" id="PF00196">
    <property type="entry name" value="GerE"/>
    <property type="match status" value="1"/>
</dbReference>
<dbReference type="InterPro" id="IPR039420">
    <property type="entry name" value="WalR-like"/>
</dbReference>
<reference evidence="9" key="1">
    <citation type="journal article" date="2019" name="Int. J. Syst. Evol. Microbiol.">
        <title>The Global Catalogue of Microorganisms (GCM) 10K type strain sequencing project: providing services to taxonomists for standard genome sequencing and annotation.</title>
        <authorList>
            <consortium name="The Broad Institute Genomics Platform"/>
            <consortium name="The Broad Institute Genome Sequencing Center for Infectious Disease"/>
            <person name="Wu L."/>
            <person name="Ma J."/>
        </authorList>
    </citation>
    <scope>NUCLEOTIDE SEQUENCE [LARGE SCALE GENOMIC DNA]</scope>
    <source>
        <strain evidence="9">JCM 3369</strain>
    </source>
</reference>
<organism evidence="8 9">
    <name type="scientific">Georgenia faecalis</name>
    <dbReference type="NCBI Taxonomy" id="2483799"/>
    <lineage>
        <taxon>Bacteria</taxon>
        <taxon>Bacillati</taxon>
        <taxon>Actinomycetota</taxon>
        <taxon>Actinomycetes</taxon>
        <taxon>Micrococcales</taxon>
        <taxon>Bogoriellaceae</taxon>
        <taxon>Georgenia</taxon>
    </lineage>
</organism>
<dbReference type="InterPro" id="IPR011006">
    <property type="entry name" value="CheY-like_superfamily"/>
</dbReference>
<keyword evidence="3" id="KW-0238">DNA-binding</keyword>
<dbReference type="CDD" id="cd17535">
    <property type="entry name" value="REC_NarL-like"/>
    <property type="match status" value="1"/>
</dbReference>
<name>A0ABV9D7A2_9MICO</name>
<accession>A0ABV9D7A2</accession>
<dbReference type="CDD" id="cd06170">
    <property type="entry name" value="LuxR_C_like"/>
    <property type="match status" value="1"/>
</dbReference>
<keyword evidence="1 5" id="KW-0597">Phosphoprotein</keyword>
<dbReference type="EMBL" id="JBHSGF010000002">
    <property type="protein sequence ID" value="MFC4554169.1"/>
    <property type="molecule type" value="Genomic_DNA"/>
</dbReference>
<feature type="domain" description="Response regulatory" evidence="7">
    <location>
        <begin position="2"/>
        <end position="121"/>
    </location>
</feature>
<dbReference type="InterPro" id="IPR000792">
    <property type="entry name" value="Tscrpt_reg_LuxR_C"/>
</dbReference>